<evidence type="ECO:0000256" key="1">
    <source>
        <dbReference type="ARBA" id="ARBA00010982"/>
    </source>
</evidence>
<dbReference type="Proteomes" id="UP000037712">
    <property type="component" value="Unassembled WGS sequence"/>
</dbReference>
<dbReference type="GO" id="GO:0005829">
    <property type="term" value="C:cytosol"/>
    <property type="evidence" value="ECO:0007669"/>
    <property type="project" value="TreeGrafter"/>
</dbReference>
<evidence type="ECO:0000256" key="5">
    <source>
        <dbReference type="RuleBase" id="RU003557"/>
    </source>
</evidence>
<dbReference type="GO" id="GO:0003985">
    <property type="term" value="F:acetyl-CoA C-acetyltransferase activity"/>
    <property type="evidence" value="ECO:0007669"/>
    <property type="project" value="UniProtKB-EC"/>
</dbReference>
<dbReference type="Gene3D" id="3.40.47.10">
    <property type="match status" value="1"/>
</dbReference>
<gene>
    <name evidence="8" type="ORF">Z051_03245</name>
</gene>
<feature type="active site" description="Proton acceptor" evidence="4">
    <location>
        <position position="424"/>
    </location>
</feature>
<dbReference type="InterPro" id="IPR016039">
    <property type="entry name" value="Thiolase-like"/>
</dbReference>
<evidence type="ECO:0000256" key="2">
    <source>
        <dbReference type="ARBA" id="ARBA00022679"/>
    </source>
</evidence>
<evidence type="ECO:0000259" key="7">
    <source>
        <dbReference type="Pfam" id="PF02803"/>
    </source>
</evidence>
<dbReference type="InterPro" id="IPR020617">
    <property type="entry name" value="Thiolase_C"/>
</dbReference>
<dbReference type="PIRSF" id="PIRSF000429">
    <property type="entry name" value="Ac-CoA_Ac_transf"/>
    <property type="match status" value="1"/>
</dbReference>
<feature type="domain" description="Thiolase N-terminal" evidence="6">
    <location>
        <begin position="13"/>
        <end position="282"/>
    </location>
</feature>
<keyword evidence="2 5" id="KW-0808">Transferase</keyword>
<evidence type="ECO:0000313" key="8">
    <source>
        <dbReference type="EMBL" id="KOS57780.1"/>
    </source>
</evidence>
<dbReference type="Pfam" id="PF00108">
    <property type="entry name" value="Thiolase_N"/>
    <property type="match status" value="1"/>
</dbReference>
<dbReference type="AlphaFoldDB" id="A0A0M9WQI0"/>
<feature type="domain" description="Thiolase C-terminal" evidence="7">
    <location>
        <begin position="291"/>
        <end position="436"/>
    </location>
</feature>
<feature type="active site" description="Acyl-thioester intermediate" evidence="4">
    <location>
        <position position="97"/>
    </location>
</feature>
<protein>
    <submittedName>
        <fullName evidence="8">Acetyl-CoA acetyltransferase</fullName>
        <ecNumber evidence="8">2.3.1.9</ecNumber>
    </submittedName>
</protein>
<dbReference type="EMBL" id="AZYO01000003">
    <property type="protein sequence ID" value="KOS57780.1"/>
    <property type="molecule type" value="Genomic_DNA"/>
</dbReference>
<comment type="caution">
    <text evidence="8">The sequence shown here is derived from an EMBL/GenBank/DDBJ whole genome shotgun (WGS) entry which is preliminary data.</text>
</comment>
<dbReference type="NCBIfam" id="NF006740">
    <property type="entry name" value="PRK09268.1"/>
    <property type="match status" value="1"/>
</dbReference>
<dbReference type="SUPFAM" id="SSF53901">
    <property type="entry name" value="Thiolase-like"/>
    <property type="match status" value="2"/>
</dbReference>
<dbReference type="NCBIfam" id="TIGR01930">
    <property type="entry name" value="AcCoA-C-Actrans"/>
    <property type="match status" value="1"/>
</dbReference>
<dbReference type="PANTHER" id="PTHR42689">
    <property type="entry name" value="ACETYL-COA ACYLTRANSFERASE FADA2 (3-KETOACYL-COA THIOLASE) (BETA-KETOTHIOLASE)-RELATED"/>
    <property type="match status" value="1"/>
</dbReference>
<dbReference type="Pfam" id="PF02803">
    <property type="entry name" value="Thiolase_C"/>
    <property type="match status" value="1"/>
</dbReference>
<dbReference type="RefSeq" id="WP_054371337.1">
    <property type="nucleotide sequence ID" value="NZ_AZYO01000003.1"/>
</dbReference>
<dbReference type="CDD" id="cd00751">
    <property type="entry name" value="thiolase"/>
    <property type="match status" value="1"/>
</dbReference>
<name>A0A0M9WQI0_RHORH</name>
<dbReference type="InterPro" id="IPR002155">
    <property type="entry name" value="Thiolase"/>
</dbReference>
<proteinExistence type="inferred from homology"/>
<organism evidence="8 9">
    <name type="scientific">Rhodococcus rhodochrous KG-21</name>
    <dbReference type="NCBI Taxonomy" id="1441923"/>
    <lineage>
        <taxon>Bacteria</taxon>
        <taxon>Bacillati</taxon>
        <taxon>Actinomycetota</taxon>
        <taxon>Actinomycetes</taxon>
        <taxon>Mycobacteriales</taxon>
        <taxon>Nocardiaceae</taxon>
        <taxon>Rhodococcus</taxon>
    </lineage>
</organism>
<evidence type="ECO:0000256" key="3">
    <source>
        <dbReference type="ARBA" id="ARBA00023315"/>
    </source>
</evidence>
<dbReference type="InterPro" id="IPR020616">
    <property type="entry name" value="Thiolase_N"/>
</dbReference>
<sequence length="437" mass="46320">MTTTARSTQLRRVAILGGNRIPFARSDRTYARASNQDMFTATLDGLVSRFNLQGERLGAVVGGAVLKHSRDFNLIRECVLGSALNPHTPAWDLQQACGTGLQSAISVGDAIAAGRIEAGIGGGVDTTSDAPIGVNDELREFLLSLNRARSTGDRIKLLGQVRPSMLGIEIPRNGEARTGLSMGEHAAITTKEFGISREAQDELAAASHRNMAAAYDRGFFDDLVTPFLGLTRDDNLRPDSTVEKLSGLKPVFGVKLGDATMTAGNSTPLTDGASAALLSSEEWAAERQLPVLAYLVDSETAAVDYVHGGDGLLMAPTYAIPRLLRRNGLTLQDFDFYEIHEAFASVVLATLQAFESEEYCKGRLGLDAPLGSIDRTKLNVNGSSLAAGHPFAATGGRILASLAKMLHEKKQETGKPVRGLISICAAGGQGVTAILEA</sequence>
<dbReference type="PANTHER" id="PTHR42689:SF1">
    <property type="entry name" value="ACETYL-COA ACYLTRANSFERASE FADA2 (3-KETOACYL-COA THIOLASE) (BETA-KETOTHIOLASE)-RELATED"/>
    <property type="match status" value="1"/>
</dbReference>
<accession>A0A0M9WQI0</accession>
<dbReference type="PATRIC" id="fig|1441923.3.peg.700"/>
<reference evidence="8 9" key="1">
    <citation type="journal article" date="2015" name="Genome Announc.">
        <title>Draft Genome Sequence of Rhodococcus rhodochrous Strain KG-21, a Soil Isolate from Oil Fields of Krishna-Godavari Basin, India.</title>
        <authorList>
            <person name="Dawar C."/>
            <person name="Aggarwal R.K."/>
        </authorList>
    </citation>
    <scope>NUCLEOTIDE SEQUENCE [LARGE SCALE GENOMIC DNA]</scope>
    <source>
        <strain evidence="8 9">KG-21</strain>
    </source>
</reference>
<keyword evidence="3 5" id="KW-0012">Acyltransferase</keyword>
<evidence type="ECO:0000313" key="9">
    <source>
        <dbReference type="Proteomes" id="UP000037712"/>
    </source>
</evidence>
<reference evidence="9" key="2">
    <citation type="submission" date="2015-01" db="EMBL/GenBank/DDBJ databases">
        <title>Draft genome sequence of potential hydrocarbon metabolising strain of Rhodococcus rhodochrous.</title>
        <authorList>
            <person name="Aggarwal R.K."/>
            <person name="Dawar C."/>
        </authorList>
    </citation>
    <scope>NUCLEOTIDE SEQUENCE [LARGE SCALE GENOMIC DNA]</scope>
    <source>
        <strain evidence="9">KG-21</strain>
    </source>
</reference>
<feature type="active site" description="Proton acceptor" evidence="4">
    <location>
        <position position="389"/>
    </location>
</feature>
<dbReference type="EC" id="2.3.1.9" evidence="8"/>
<evidence type="ECO:0000259" key="6">
    <source>
        <dbReference type="Pfam" id="PF00108"/>
    </source>
</evidence>
<evidence type="ECO:0000256" key="4">
    <source>
        <dbReference type="PIRSR" id="PIRSR000429-1"/>
    </source>
</evidence>
<comment type="similarity">
    <text evidence="1 5">Belongs to the thiolase-like superfamily. Thiolase family.</text>
</comment>
<dbReference type="InterPro" id="IPR050521">
    <property type="entry name" value="3-ketoacyl-CoA_Thiolase"/>
</dbReference>